<dbReference type="InterPro" id="IPR037171">
    <property type="entry name" value="NagB/RpiA_transferase-like"/>
</dbReference>
<name>A0A0Q4B7Z0_9BACT</name>
<evidence type="ECO:0000259" key="4">
    <source>
        <dbReference type="Pfam" id="PF13336"/>
    </source>
</evidence>
<dbReference type="Gene3D" id="3.30.750.70">
    <property type="entry name" value="4-hydroxybutyrate coenzyme like domains"/>
    <property type="match status" value="1"/>
</dbReference>
<feature type="domain" description="Acetyl-CoA hydrolase/transferase N-terminal" evidence="3">
    <location>
        <begin position="4"/>
        <end position="184"/>
    </location>
</feature>
<dbReference type="STRING" id="1702214.AL399_05960"/>
<dbReference type="Gene3D" id="3.40.1080.10">
    <property type="entry name" value="Glutaconate Coenzyme A-transferase"/>
    <property type="match status" value="1"/>
</dbReference>
<sequence length="429" mass="46383">MSWEQEYKARLCSADEAVKSIKSGNRVVLGHAAGIPVRILDAMVANANAYTDVEVVHMFTLGDGAYMAPGMEKHFRHNALFVGPNSRKAVEEKRADFTTVFFSQVPRLFTSGAMPVDVAMVLLSKPNADGYCSFGVSCDYSKPACENAKVILAEVSPNMPCIEGGDNLIHISKLTHIVESDTKPFVLPKGKIGDVEKAIGAHCGELVKDGSTMQLGIGSIPDAVLLSLTNKKDLGIHTEMFSDGIVELVKAGVVNGRKKTLHPGKMVATFLMGGQELYDFANNNPEVLMFPCDYVNDPQVIAKNANMVSINSCLEVDLQGQVVSDTIGLRQYSGVGGQLDYVRGASMGHGISIMAMPSTAAKGTVSRIVPFIANGGAVTTSRNDVDYVITEFGIARLWGKTMRQRAKELIGIAHPDFRGQLMEEYNKRF</sequence>
<dbReference type="EMBL" id="LIIK01000025">
    <property type="protein sequence ID" value="KQM08698.1"/>
    <property type="molecule type" value="Genomic_DNA"/>
</dbReference>
<keyword evidence="2" id="KW-0808">Transferase</keyword>
<dbReference type="InterPro" id="IPR038460">
    <property type="entry name" value="AcetylCoA_hyd_C_sf"/>
</dbReference>
<gene>
    <name evidence="5" type="ORF">AL399_05960</name>
</gene>
<dbReference type="GO" id="GO:0008775">
    <property type="term" value="F:acetate CoA-transferase activity"/>
    <property type="evidence" value="ECO:0007669"/>
    <property type="project" value="InterPro"/>
</dbReference>
<protein>
    <submittedName>
        <fullName evidence="5">4-hydroxybutyrate CoA-transferase</fullName>
    </submittedName>
</protein>
<dbReference type="InterPro" id="IPR046433">
    <property type="entry name" value="ActCoA_hydro"/>
</dbReference>
<dbReference type="InterPro" id="IPR003702">
    <property type="entry name" value="ActCoA_hydro_N"/>
</dbReference>
<dbReference type="Pfam" id="PF02550">
    <property type="entry name" value="AcetylCoA_hydro"/>
    <property type="match status" value="1"/>
</dbReference>
<evidence type="ECO:0000313" key="6">
    <source>
        <dbReference type="Proteomes" id="UP000054172"/>
    </source>
</evidence>
<evidence type="ECO:0000256" key="2">
    <source>
        <dbReference type="ARBA" id="ARBA00022679"/>
    </source>
</evidence>
<dbReference type="PANTHER" id="PTHR21432">
    <property type="entry name" value="ACETYL-COA HYDROLASE-RELATED"/>
    <property type="match status" value="1"/>
</dbReference>
<dbReference type="InterPro" id="IPR026888">
    <property type="entry name" value="AcetylCoA_hyd_C"/>
</dbReference>
<feature type="domain" description="Acetyl-CoA hydrolase/transferase C-terminal" evidence="4">
    <location>
        <begin position="273"/>
        <end position="424"/>
    </location>
</feature>
<dbReference type="GO" id="GO:0006083">
    <property type="term" value="P:acetate metabolic process"/>
    <property type="evidence" value="ECO:0007669"/>
    <property type="project" value="InterPro"/>
</dbReference>
<dbReference type="SUPFAM" id="SSF100950">
    <property type="entry name" value="NagB/RpiA/CoA transferase-like"/>
    <property type="match status" value="2"/>
</dbReference>
<dbReference type="Gene3D" id="3.40.1080.20">
    <property type="entry name" value="Acetyl-CoA hydrolase/transferase C-terminal domain"/>
    <property type="match status" value="1"/>
</dbReference>
<reference evidence="5" key="1">
    <citation type="submission" date="2015-08" db="EMBL/GenBank/DDBJ databases">
        <title>Candidatus Bacteriodes Periocalifornicus.</title>
        <authorList>
            <person name="McLean J.S."/>
            <person name="Kelley S."/>
        </authorList>
    </citation>
    <scope>NUCLEOTIDE SEQUENCE [LARGE SCALE GENOMIC DNA]</scope>
    <source>
        <strain evidence="5">12B</strain>
    </source>
</reference>
<comment type="caution">
    <text evidence="5">The sequence shown here is derived from an EMBL/GenBank/DDBJ whole genome shotgun (WGS) entry which is preliminary data.</text>
</comment>
<organism evidence="5 6">
    <name type="scientific">Candidatus [Bacteroides] periocalifornicus</name>
    <dbReference type="NCBI Taxonomy" id="1702214"/>
    <lineage>
        <taxon>Bacteria</taxon>
        <taxon>Pseudomonadati</taxon>
        <taxon>Bacteroidota</taxon>
    </lineage>
</organism>
<keyword evidence="6" id="KW-1185">Reference proteome</keyword>
<dbReference type="AlphaFoldDB" id="A0A0Q4B7Z0"/>
<evidence type="ECO:0000256" key="1">
    <source>
        <dbReference type="ARBA" id="ARBA00009632"/>
    </source>
</evidence>
<dbReference type="Pfam" id="PF13336">
    <property type="entry name" value="AcetylCoA_hyd_C"/>
    <property type="match status" value="1"/>
</dbReference>
<dbReference type="PANTHER" id="PTHR21432:SF20">
    <property type="entry name" value="ACETYL-COA HYDROLASE"/>
    <property type="match status" value="1"/>
</dbReference>
<proteinExistence type="inferred from homology"/>
<comment type="similarity">
    <text evidence="1">Belongs to the acetyl-CoA hydrolase/transferase family.</text>
</comment>
<accession>A0A0Q4B7Z0</accession>
<evidence type="ECO:0000259" key="3">
    <source>
        <dbReference type="Pfam" id="PF02550"/>
    </source>
</evidence>
<dbReference type="Proteomes" id="UP000054172">
    <property type="component" value="Unassembled WGS sequence"/>
</dbReference>
<dbReference type="PATRIC" id="fig|1702214.3.peg.435"/>
<evidence type="ECO:0000313" key="5">
    <source>
        <dbReference type="EMBL" id="KQM08698.1"/>
    </source>
</evidence>